<dbReference type="InterPro" id="IPR001509">
    <property type="entry name" value="Epimerase_deHydtase"/>
</dbReference>
<dbReference type="Gene3D" id="3.40.50.720">
    <property type="entry name" value="NAD(P)-binding Rossmann-like Domain"/>
    <property type="match status" value="1"/>
</dbReference>
<sequence>MSKTVLVSGGSGYIAGFIIQQLLAEGWMVHTTVRSLKREVELRPLLGGSAETLKFFAADLTADAGWAEAMEGCSHALHVASPFSSKPPRNPDDLIIPAREGTIRTLRIAKAAGVQRFVQTSSVAAIAYGHGKGHHHFTEADWTNVHSRDAYAYVKSKTIAERAARDWMAKEGAGMEFLSINPAAVLGPVWGRDFSASIEMVNQLLSGALPGCPDLGFGIVDVRDLADLHVRVLTEPGLDGERFIASGPFLKMIEVAQILRTAMPLEARNVPTRRLPDWLVRFAATFNPLIRQVVGELGNVRDASAAHALERLGWKTRPAEQSIVDCAKSLIAQGIVKV</sequence>
<dbReference type="AlphaFoldDB" id="A0A512AF22"/>
<reference evidence="4 5" key="1">
    <citation type="submission" date="2019-07" db="EMBL/GenBank/DDBJ databases">
        <title>Whole genome shotgun sequence of Novosphingobium sediminis NBRC 106119.</title>
        <authorList>
            <person name="Hosoyama A."/>
            <person name="Uohara A."/>
            <person name="Ohji S."/>
            <person name="Ichikawa N."/>
        </authorList>
    </citation>
    <scope>NUCLEOTIDE SEQUENCE [LARGE SCALE GENOMIC DNA]</scope>
    <source>
        <strain evidence="4 5">NBRC 106119</strain>
    </source>
</reference>
<gene>
    <name evidence="4" type="ORF">NSE01_01420</name>
</gene>
<name>A0A512AF22_9SPHN</name>
<evidence type="ECO:0000313" key="4">
    <source>
        <dbReference type="EMBL" id="GEN98309.1"/>
    </source>
</evidence>
<evidence type="ECO:0000256" key="2">
    <source>
        <dbReference type="ARBA" id="ARBA00023445"/>
    </source>
</evidence>
<proteinExistence type="inferred from homology"/>
<keyword evidence="5" id="KW-1185">Reference proteome</keyword>
<evidence type="ECO:0000313" key="5">
    <source>
        <dbReference type="Proteomes" id="UP000321464"/>
    </source>
</evidence>
<evidence type="ECO:0000259" key="3">
    <source>
        <dbReference type="Pfam" id="PF01370"/>
    </source>
</evidence>
<dbReference type="InterPro" id="IPR050425">
    <property type="entry name" value="NAD(P)_dehydrat-like"/>
</dbReference>
<protein>
    <submittedName>
        <fullName evidence="4">Dihydroflavonol-4-reductase</fullName>
    </submittedName>
</protein>
<dbReference type="CDD" id="cd05227">
    <property type="entry name" value="AR_SDR_e"/>
    <property type="match status" value="1"/>
</dbReference>
<dbReference type="PANTHER" id="PTHR10366:SF564">
    <property type="entry name" value="STEROL-4-ALPHA-CARBOXYLATE 3-DEHYDROGENASE, DECARBOXYLATING"/>
    <property type="match status" value="1"/>
</dbReference>
<keyword evidence="1" id="KW-0560">Oxidoreductase</keyword>
<feature type="domain" description="NAD-dependent epimerase/dehydratase" evidence="3">
    <location>
        <begin position="5"/>
        <end position="236"/>
    </location>
</feature>
<comment type="caution">
    <text evidence="4">The sequence shown here is derived from an EMBL/GenBank/DDBJ whole genome shotgun (WGS) entry which is preliminary data.</text>
</comment>
<accession>A0A512AF22</accession>
<dbReference type="RefSeq" id="WP_147157697.1">
    <property type="nucleotide sequence ID" value="NZ_BJYR01000001.1"/>
</dbReference>
<dbReference type="OrthoDB" id="9778052at2"/>
<dbReference type="InterPro" id="IPR036291">
    <property type="entry name" value="NAD(P)-bd_dom_sf"/>
</dbReference>
<dbReference type="PANTHER" id="PTHR10366">
    <property type="entry name" value="NAD DEPENDENT EPIMERASE/DEHYDRATASE"/>
    <property type="match status" value="1"/>
</dbReference>
<organism evidence="4 5">
    <name type="scientific">Novosphingobium sediminis</name>
    <dbReference type="NCBI Taxonomy" id="707214"/>
    <lineage>
        <taxon>Bacteria</taxon>
        <taxon>Pseudomonadati</taxon>
        <taxon>Pseudomonadota</taxon>
        <taxon>Alphaproteobacteria</taxon>
        <taxon>Sphingomonadales</taxon>
        <taxon>Sphingomonadaceae</taxon>
        <taxon>Novosphingobium</taxon>
    </lineage>
</organism>
<dbReference type="Proteomes" id="UP000321464">
    <property type="component" value="Unassembled WGS sequence"/>
</dbReference>
<dbReference type="EMBL" id="BJYR01000001">
    <property type="protein sequence ID" value="GEN98309.1"/>
    <property type="molecule type" value="Genomic_DNA"/>
</dbReference>
<dbReference type="Pfam" id="PF01370">
    <property type="entry name" value="Epimerase"/>
    <property type="match status" value="1"/>
</dbReference>
<comment type="similarity">
    <text evidence="2">Belongs to the NAD(P)-dependent epimerase/dehydratase family. Dihydroflavonol-4-reductase subfamily.</text>
</comment>
<evidence type="ECO:0000256" key="1">
    <source>
        <dbReference type="ARBA" id="ARBA00023002"/>
    </source>
</evidence>
<dbReference type="SUPFAM" id="SSF51735">
    <property type="entry name" value="NAD(P)-binding Rossmann-fold domains"/>
    <property type="match status" value="1"/>
</dbReference>
<dbReference type="FunFam" id="3.40.50.720:FF:000336">
    <property type="entry name" value="Aldehyde reductase"/>
    <property type="match status" value="1"/>
</dbReference>
<dbReference type="GO" id="GO:0016616">
    <property type="term" value="F:oxidoreductase activity, acting on the CH-OH group of donors, NAD or NADP as acceptor"/>
    <property type="evidence" value="ECO:0007669"/>
    <property type="project" value="TreeGrafter"/>
</dbReference>